<dbReference type="AlphaFoldDB" id="A0A3G9IV22"/>
<dbReference type="KEGG" id="nbe:Back2_17980"/>
<protein>
    <recommendedName>
        <fullName evidence="3">F5/8 type C domain-containing protein</fullName>
    </recommendedName>
</protein>
<dbReference type="Gene3D" id="3.20.20.80">
    <property type="entry name" value="Glycosidases"/>
    <property type="match status" value="1"/>
</dbReference>
<proteinExistence type="predicted"/>
<gene>
    <name evidence="1" type="ORF">Back2_17980</name>
</gene>
<dbReference type="SUPFAM" id="SSF51445">
    <property type="entry name" value="(Trans)glycosidases"/>
    <property type="match status" value="1"/>
</dbReference>
<accession>A0A3G9IV22</accession>
<dbReference type="SUPFAM" id="SSF49785">
    <property type="entry name" value="Galactose-binding domain-like"/>
    <property type="match status" value="1"/>
</dbReference>
<dbReference type="RefSeq" id="WP_125568726.1">
    <property type="nucleotide sequence ID" value="NZ_AP019307.1"/>
</dbReference>
<dbReference type="InterPro" id="IPR008979">
    <property type="entry name" value="Galactose-bd-like_sf"/>
</dbReference>
<dbReference type="Proteomes" id="UP000271573">
    <property type="component" value="Chromosome"/>
</dbReference>
<dbReference type="Gene3D" id="2.60.120.260">
    <property type="entry name" value="Galactose-binding domain-like"/>
    <property type="match status" value="1"/>
</dbReference>
<evidence type="ECO:0000313" key="1">
    <source>
        <dbReference type="EMBL" id="BBH17511.1"/>
    </source>
</evidence>
<keyword evidence="2" id="KW-1185">Reference proteome</keyword>
<sequence>MTWAFPYGAAASAANPTLNAATGVYYADQNPVIRVTPARQTVTRIEVRDWYDNVVTSLPFVAGRVVSGDEYSATTTPGTMYAIPAPSGGWKPGWYRLYQYDDINTADVGAYGTWNGGVAVGATNIVILRTQLASFPPFDPTVHPADWTVPTTGSQGTTDFLTALFPTGAPGLGGGSINLRLRAAIGASTARLTMDSALDFKGGAYHVTQKQITGNVATLTLGEAHTLQVGAAMGAYGIGAPFTDGAYTITAKTSTTVSFALTAADLVATAGSGYVYSSQSDALVNNRIQQAISNEVYTVPNTSPHYDPARSALRQTWVEFPNLAVDFLQVIVGGAGFNVLPADPSRDPATYRVVVTAGTVSGFKIVVTQADGVTPIETYDNVADIAHAQAAINWVSAYIWLNGPELVNTPAPVQVPNAAYLGVRATVAALTSLGLDRFEGPVNEPSPQPQFITDNLKVWQLFHKAVKDENSSAKVLGPGYVELFGVNPLDPTDTPASCWFGQLLAAGFADYVDEWSTHIYNVQPGGDFNVARALIQGWFDVLDHFGVNDRPVWVTEGLNPEHIIHNGGVWSPRFGREMTLQTLLWEQFGVPRERAVLWYDISHGFWDYPTWMLDADQTWEPGMVLMRVLAEETWGKLHHTAMSFGPIGDRIFLGSVYRNPSDLTSVAVMQAQSSLQVDGGSSVTLEVSDSTVLDLEVVNGLGHQSTLERDVHGYFRVPVEDIPTYVHLPAHVTATVVTCNDWPHTMSALINSASAASGVVPTGRTGGVFVKAINDDQWELYPVQSTQPGSVYWADTANSGTTLPDTVTLDWPRLTRVDRVIVWSGNLSLNQNALSDFDVQTSMDGTTWTTRATVAREATCRQWSTDSSSHGCRYETYWSRQWIHDVKFPDGPVYAKYVRLYVRHTSHGELPDATGLSYVADPFKPSVVLQEVAVLCDRNAQPTYATLT</sequence>
<dbReference type="InterPro" id="IPR017853">
    <property type="entry name" value="GH"/>
</dbReference>
<dbReference type="EMBL" id="AP019307">
    <property type="protein sequence ID" value="BBH17511.1"/>
    <property type="molecule type" value="Genomic_DNA"/>
</dbReference>
<evidence type="ECO:0000313" key="2">
    <source>
        <dbReference type="Proteomes" id="UP000271573"/>
    </source>
</evidence>
<reference evidence="1 2" key="1">
    <citation type="submission" date="2018-11" db="EMBL/GenBank/DDBJ databases">
        <title>Complete genome sequence of Nocardioides baekrokdamisoli strain KCTC 39748.</title>
        <authorList>
            <person name="Kang S.W."/>
            <person name="Lee K.C."/>
            <person name="Kim K.K."/>
            <person name="Kim J.S."/>
            <person name="Kim D.S."/>
            <person name="Ko S.H."/>
            <person name="Yang S.H."/>
            <person name="Shin Y.K."/>
            <person name="Lee J.S."/>
        </authorList>
    </citation>
    <scope>NUCLEOTIDE SEQUENCE [LARGE SCALE GENOMIC DNA]</scope>
    <source>
        <strain evidence="1 2">KCTC 39748</strain>
    </source>
</reference>
<name>A0A3G9IV22_9ACTN</name>
<evidence type="ECO:0008006" key="3">
    <source>
        <dbReference type="Google" id="ProtNLM"/>
    </source>
</evidence>
<organism evidence="1 2">
    <name type="scientific">Nocardioides baekrokdamisoli</name>
    <dbReference type="NCBI Taxonomy" id="1804624"/>
    <lineage>
        <taxon>Bacteria</taxon>
        <taxon>Bacillati</taxon>
        <taxon>Actinomycetota</taxon>
        <taxon>Actinomycetes</taxon>
        <taxon>Propionibacteriales</taxon>
        <taxon>Nocardioidaceae</taxon>
        <taxon>Nocardioides</taxon>
    </lineage>
</organism>
<dbReference type="OrthoDB" id="5555270at2"/>